<proteinExistence type="predicted"/>
<organism evidence="1 2">
    <name type="scientific">Mesocricetibacter intestinalis</name>
    <dbReference type="NCBI Taxonomy" id="1521930"/>
    <lineage>
        <taxon>Bacteria</taxon>
        <taxon>Pseudomonadati</taxon>
        <taxon>Pseudomonadota</taxon>
        <taxon>Gammaproteobacteria</taxon>
        <taxon>Pasteurellales</taxon>
        <taxon>Pasteurellaceae</taxon>
        <taxon>Mesocricetibacter</taxon>
    </lineage>
</organism>
<gene>
    <name evidence="1" type="ORF">EDC45_1302</name>
</gene>
<dbReference type="RefSeq" id="WP_133544676.1">
    <property type="nucleotide sequence ID" value="NZ_SNYQ01000004.1"/>
</dbReference>
<dbReference type="SUPFAM" id="SSF88713">
    <property type="entry name" value="Glycoside hydrolase/deacetylase"/>
    <property type="match status" value="1"/>
</dbReference>
<protein>
    <recommendedName>
        <fullName evidence="3">Divergent polysaccharide deacetylase</fullName>
    </recommendedName>
</protein>
<dbReference type="Gene3D" id="3.20.20.370">
    <property type="entry name" value="Glycoside hydrolase/deacetylase"/>
    <property type="match status" value="1"/>
</dbReference>
<dbReference type="OrthoDB" id="9784811at2"/>
<evidence type="ECO:0000313" key="1">
    <source>
        <dbReference type="EMBL" id="TDQ57655.1"/>
    </source>
</evidence>
<evidence type="ECO:0000313" key="2">
    <source>
        <dbReference type="Proteomes" id="UP000295657"/>
    </source>
</evidence>
<dbReference type="InterPro" id="IPR011330">
    <property type="entry name" value="Glyco_hydro/deAcase_b/a-brl"/>
</dbReference>
<name>A0A4R6V848_9PAST</name>
<dbReference type="CDD" id="cd10936">
    <property type="entry name" value="CE4_DAC2"/>
    <property type="match status" value="1"/>
</dbReference>
<reference evidence="1 2" key="1">
    <citation type="submission" date="2019-03" db="EMBL/GenBank/DDBJ databases">
        <title>Genomic Encyclopedia of Type Strains, Phase IV (KMG-IV): sequencing the most valuable type-strain genomes for metagenomic binning, comparative biology and taxonomic classification.</title>
        <authorList>
            <person name="Goeker M."/>
        </authorList>
    </citation>
    <scope>NUCLEOTIDE SEQUENCE [LARGE SCALE GENOMIC DNA]</scope>
    <source>
        <strain evidence="1 2">DSM 28403</strain>
    </source>
</reference>
<dbReference type="AlphaFoldDB" id="A0A4R6V848"/>
<sequence>MKNGLQRFQSAVFFNILFIILFLLSPSSATAAKLSYLSIVIDDIGYHPKEDAQILAMPQEIAVAIIPAAPYAAQRNRQASEQGRDILIHMPMQALNKHNIEAGGLSLGMSAAEVEKRVQNAKQIVSAAIGMNNHMGSAATADESLMSHLMRSLHKNRLFFLDSRTIGRSVAGKIAKQQGVGVLQRHIFLDDSNAYADVQAQFQQAIRYARKHGNAVVIGHPRRNTVAVLQEGLRNLPADIRLISIGSLWRNEKAAPPQPFILIFGDLPAPTSVPPFKPVALLRGVPE</sequence>
<evidence type="ECO:0008006" key="3">
    <source>
        <dbReference type="Google" id="ProtNLM"/>
    </source>
</evidence>
<comment type="caution">
    <text evidence="1">The sequence shown here is derived from an EMBL/GenBank/DDBJ whole genome shotgun (WGS) entry which is preliminary data.</text>
</comment>
<dbReference type="Pfam" id="PF04748">
    <property type="entry name" value="Polysacc_deac_2"/>
    <property type="match status" value="1"/>
</dbReference>
<dbReference type="InterPro" id="IPR006837">
    <property type="entry name" value="Divergent_DAC"/>
</dbReference>
<keyword evidence="2" id="KW-1185">Reference proteome</keyword>
<dbReference type="EMBL" id="SNYQ01000004">
    <property type="protein sequence ID" value="TDQ57655.1"/>
    <property type="molecule type" value="Genomic_DNA"/>
</dbReference>
<dbReference type="PANTHER" id="PTHR30105:SF2">
    <property type="entry name" value="DIVERGENT POLYSACCHARIDE DEACETYLASE SUPERFAMILY"/>
    <property type="match status" value="1"/>
</dbReference>
<dbReference type="Proteomes" id="UP000295657">
    <property type="component" value="Unassembled WGS sequence"/>
</dbReference>
<dbReference type="PANTHER" id="PTHR30105">
    <property type="entry name" value="UNCHARACTERIZED YIBQ-RELATED"/>
    <property type="match status" value="1"/>
</dbReference>
<dbReference type="GO" id="GO:0005975">
    <property type="term" value="P:carbohydrate metabolic process"/>
    <property type="evidence" value="ECO:0007669"/>
    <property type="project" value="InterPro"/>
</dbReference>
<accession>A0A4R6V848</accession>